<dbReference type="PRINTS" id="PR00344">
    <property type="entry name" value="BCTRLSENSOR"/>
</dbReference>
<evidence type="ECO:0000256" key="5">
    <source>
        <dbReference type="ARBA" id="ARBA00022777"/>
    </source>
</evidence>
<keyword evidence="10" id="KW-1185">Reference proteome</keyword>
<dbReference type="EMBL" id="JBHSGA010000017">
    <property type="protein sequence ID" value="MFC4527004.1"/>
    <property type="molecule type" value="Genomic_DNA"/>
</dbReference>
<dbReference type="InterPro" id="IPR013655">
    <property type="entry name" value="PAS_fold_3"/>
</dbReference>
<feature type="domain" description="PAC" evidence="8">
    <location>
        <begin position="74"/>
        <end position="126"/>
    </location>
</feature>
<dbReference type="Gene3D" id="1.10.287.130">
    <property type="match status" value="1"/>
</dbReference>
<dbReference type="SUPFAM" id="SSF55785">
    <property type="entry name" value="PYP-like sensor domain (PAS domain)"/>
    <property type="match status" value="4"/>
</dbReference>
<feature type="domain" description="PAS" evidence="7">
    <location>
        <begin position="127"/>
        <end position="197"/>
    </location>
</feature>
<proteinExistence type="predicted"/>
<dbReference type="SMART" id="SM00091">
    <property type="entry name" value="PAS"/>
    <property type="match status" value="4"/>
</dbReference>
<evidence type="ECO:0000256" key="1">
    <source>
        <dbReference type="ARBA" id="ARBA00000085"/>
    </source>
</evidence>
<feature type="domain" description="PAC" evidence="8">
    <location>
        <begin position="200"/>
        <end position="252"/>
    </location>
</feature>
<dbReference type="SMART" id="SM00387">
    <property type="entry name" value="HATPase_c"/>
    <property type="match status" value="1"/>
</dbReference>
<evidence type="ECO:0000259" key="8">
    <source>
        <dbReference type="PROSITE" id="PS50113"/>
    </source>
</evidence>
<dbReference type="InterPro" id="IPR013656">
    <property type="entry name" value="PAS_4"/>
</dbReference>
<evidence type="ECO:0000256" key="4">
    <source>
        <dbReference type="ARBA" id="ARBA00022679"/>
    </source>
</evidence>
<dbReference type="CDD" id="cd00082">
    <property type="entry name" value="HisKA"/>
    <property type="match status" value="1"/>
</dbReference>
<comment type="caution">
    <text evidence="9">The sequence shown here is derived from an EMBL/GenBank/DDBJ whole genome shotgun (WGS) entry which is preliminary data.</text>
</comment>
<dbReference type="NCBIfam" id="TIGR00229">
    <property type="entry name" value="sensory_box"/>
    <property type="match status" value="3"/>
</dbReference>
<dbReference type="InterPro" id="IPR000700">
    <property type="entry name" value="PAS-assoc_C"/>
</dbReference>
<dbReference type="PANTHER" id="PTHR43304">
    <property type="entry name" value="PHYTOCHROME-LIKE PROTEIN CPH1"/>
    <property type="match status" value="1"/>
</dbReference>
<dbReference type="SUPFAM" id="SSF47384">
    <property type="entry name" value="Homodimeric domain of signal transducing histidine kinase"/>
    <property type="match status" value="1"/>
</dbReference>
<evidence type="ECO:0000313" key="9">
    <source>
        <dbReference type="EMBL" id="MFC4527004.1"/>
    </source>
</evidence>
<dbReference type="RefSeq" id="WP_266148905.1">
    <property type="nucleotide sequence ID" value="NZ_CP064028.1"/>
</dbReference>
<organism evidence="9 10">
    <name type="scientific">Dyella halodurans</name>
    <dbReference type="NCBI Taxonomy" id="1920171"/>
    <lineage>
        <taxon>Bacteria</taxon>
        <taxon>Pseudomonadati</taxon>
        <taxon>Pseudomonadota</taxon>
        <taxon>Gammaproteobacteria</taxon>
        <taxon>Lysobacterales</taxon>
        <taxon>Rhodanobacteraceae</taxon>
        <taxon>Dyella</taxon>
    </lineage>
</organism>
<dbReference type="InterPro" id="IPR004358">
    <property type="entry name" value="Sig_transdc_His_kin-like_C"/>
</dbReference>
<dbReference type="InterPro" id="IPR036097">
    <property type="entry name" value="HisK_dim/P_sf"/>
</dbReference>
<dbReference type="Gene3D" id="3.30.450.20">
    <property type="entry name" value="PAS domain"/>
    <property type="match status" value="4"/>
</dbReference>
<sequence>MENELIRIFDALTGFAWTTLPEGCVGLINKRWCEYTGLSIEEAKRQAWRSAVHPDDFPTLLQGWRTMVASGKPGELEVRMRHCDGDYRRLLFRMSPLMDPSGRVVKWRGINSDIEERRRAEGTARLGEPNLSVIIDSIPFPVAVTTPSGEVRDLNQPTLDYFGKSLDELKGLKVCNLTHPEDRPGILAAQSKARETGFAYSVQSRHRRYDGTYRWFNLAGMPVRDARGYIFCWLHLLIDIDDRTRRGDVPSTAERDLSSIINTIPALAWSARTDGSGEFFNQHYLDYVGLSAKQANEWGLTVALHPDDVHDLTAWWQLVMASQTPGETEARLRRFDGEYRWFLFRVNPLRNASGNIIKWYGISIDIDDRKRAEENLRLSEAFLAEGQRTSLTGSFSWSLDTDVIVFSEELYRIFEFEPGTAVTLERIADRIHPDDILLLSDKKADARSTGADHDYEIRLLMPGGAVKYVHVVSHSTRGRCGQREYIGALQDVTQRRVSEETLGALRSELARMAKVNSLGALTASIAHEVNQPLSGVITNASTCLRMLAADPPNVQGALETARRTIRDGHRASDVITRVRSLFSKKDSIAERVNLNEAAKEVIALTQSTLKNSRVMLRTEFSDDLPPVTGDRVQLQQVILNLLLNATEAVSGVDDRPRQVMIRTEEDGGDFVRLTVRDSGVGFRPEVANKMFETFFTTKSSGMGIGLSISQSIVERHHGRLQAATNEGPGATFWFSIPRACSNGAESNRAVATAMPHGIDATSTTGNP</sequence>
<evidence type="ECO:0000256" key="3">
    <source>
        <dbReference type="ARBA" id="ARBA00022553"/>
    </source>
</evidence>
<dbReference type="InterPro" id="IPR005467">
    <property type="entry name" value="His_kinase_dom"/>
</dbReference>
<dbReference type="InterPro" id="IPR052162">
    <property type="entry name" value="Sensor_kinase/Photoreceptor"/>
</dbReference>
<keyword evidence="3" id="KW-0597">Phosphoprotein</keyword>
<dbReference type="InterPro" id="IPR003661">
    <property type="entry name" value="HisK_dim/P_dom"/>
</dbReference>
<keyword evidence="4" id="KW-0808">Transferase</keyword>
<dbReference type="InterPro" id="IPR036890">
    <property type="entry name" value="HATPase_C_sf"/>
</dbReference>
<evidence type="ECO:0000259" key="6">
    <source>
        <dbReference type="PROSITE" id="PS50109"/>
    </source>
</evidence>
<dbReference type="Pfam" id="PF08448">
    <property type="entry name" value="PAS_4"/>
    <property type="match status" value="1"/>
</dbReference>
<dbReference type="InterPro" id="IPR003594">
    <property type="entry name" value="HATPase_dom"/>
</dbReference>
<comment type="catalytic activity">
    <reaction evidence="1">
        <text>ATP + protein L-histidine = ADP + protein N-phospho-L-histidine.</text>
        <dbReference type="EC" id="2.7.13.3"/>
    </reaction>
</comment>
<evidence type="ECO:0000256" key="2">
    <source>
        <dbReference type="ARBA" id="ARBA00012438"/>
    </source>
</evidence>
<dbReference type="InterPro" id="IPR001610">
    <property type="entry name" value="PAC"/>
</dbReference>
<dbReference type="Proteomes" id="UP001595961">
    <property type="component" value="Unassembled WGS sequence"/>
</dbReference>
<gene>
    <name evidence="9" type="ORF">ACFO5W_10215</name>
</gene>
<dbReference type="CDD" id="cd00130">
    <property type="entry name" value="PAS"/>
    <property type="match status" value="4"/>
</dbReference>
<dbReference type="Pfam" id="PF02518">
    <property type="entry name" value="HATPase_c"/>
    <property type="match status" value="1"/>
</dbReference>
<dbReference type="PANTHER" id="PTHR43304:SF1">
    <property type="entry name" value="PAC DOMAIN-CONTAINING PROTEIN"/>
    <property type="match status" value="1"/>
</dbReference>
<name>A0ABV9C208_9GAMM</name>
<evidence type="ECO:0000313" key="10">
    <source>
        <dbReference type="Proteomes" id="UP001595961"/>
    </source>
</evidence>
<dbReference type="PROSITE" id="PS50113">
    <property type="entry name" value="PAC"/>
    <property type="match status" value="4"/>
</dbReference>
<dbReference type="InterPro" id="IPR000014">
    <property type="entry name" value="PAS"/>
</dbReference>
<keyword evidence="5" id="KW-0418">Kinase</keyword>
<evidence type="ECO:0000259" key="7">
    <source>
        <dbReference type="PROSITE" id="PS50112"/>
    </source>
</evidence>
<dbReference type="InterPro" id="IPR035965">
    <property type="entry name" value="PAS-like_dom_sf"/>
</dbReference>
<feature type="domain" description="PAC" evidence="8">
    <location>
        <begin position="326"/>
        <end position="378"/>
    </location>
</feature>
<dbReference type="PROSITE" id="PS50109">
    <property type="entry name" value="HIS_KIN"/>
    <property type="match status" value="1"/>
</dbReference>
<protein>
    <recommendedName>
        <fullName evidence="2">histidine kinase</fullName>
        <ecNumber evidence="2">2.7.13.3</ecNumber>
    </recommendedName>
</protein>
<feature type="domain" description="PAC" evidence="8">
    <location>
        <begin position="453"/>
        <end position="504"/>
    </location>
</feature>
<dbReference type="SUPFAM" id="SSF55874">
    <property type="entry name" value="ATPase domain of HSP90 chaperone/DNA topoisomerase II/histidine kinase"/>
    <property type="match status" value="1"/>
</dbReference>
<dbReference type="SMART" id="SM00086">
    <property type="entry name" value="PAC"/>
    <property type="match status" value="4"/>
</dbReference>
<dbReference type="SMART" id="SM00388">
    <property type="entry name" value="HisKA"/>
    <property type="match status" value="1"/>
</dbReference>
<reference evidence="10" key="1">
    <citation type="journal article" date="2019" name="Int. J. Syst. Evol. Microbiol.">
        <title>The Global Catalogue of Microorganisms (GCM) 10K type strain sequencing project: providing services to taxonomists for standard genome sequencing and annotation.</title>
        <authorList>
            <consortium name="The Broad Institute Genomics Platform"/>
            <consortium name="The Broad Institute Genome Sequencing Center for Infectious Disease"/>
            <person name="Wu L."/>
            <person name="Ma J."/>
        </authorList>
    </citation>
    <scope>NUCLEOTIDE SEQUENCE [LARGE SCALE GENOMIC DNA]</scope>
    <source>
        <strain evidence="10">CCM 4481</strain>
    </source>
</reference>
<feature type="domain" description="PAS" evidence="7">
    <location>
        <begin position="1"/>
        <end position="71"/>
    </location>
</feature>
<dbReference type="Gene3D" id="3.30.565.10">
    <property type="entry name" value="Histidine kinase-like ATPase, C-terminal domain"/>
    <property type="match status" value="1"/>
</dbReference>
<accession>A0ABV9C208</accession>
<feature type="domain" description="Histidine kinase" evidence="6">
    <location>
        <begin position="524"/>
        <end position="740"/>
    </location>
</feature>
<dbReference type="EC" id="2.7.13.3" evidence="2"/>
<dbReference type="PROSITE" id="PS50112">
    <property type="entry name" value="PAS"/>
    <property type="match status" value="2"/>
</dbReference>
<dbReference type="Pfam" id="PF08447">
    <property type="entry name" value="PAS_3"/>
    <property type="match status" value="2"/>
</dbReference>